<dbReference type="AlphaFoldDB" id="A0A6J4QG11"/>
<reference evidence="1" key="1">
    <citation type="submission" date="2020-02" db="EMBL/GenBank/DDBJ databases">
        <authorList>
            <person name="Meier V. D."/>
        </authorList>
    </citation>
    <scope>NUCLEOTIDE SEQUENCE</scope>
    <source>
        <strain evidence="1">AVDCRST_MAG82</strain>
    </source>
</reference>
<name>A0A6J4QG11_9ACTN</name>
<proteinExistence type="predicted"/>
<feature type="non-terminal residue" evidence="1">
    <location>
        <position position="1"/>
    </location>
</feature>
<feature type="non-terminal residue" evidence="1">
    <location>
        <position position="52"/>
    </location>
</feature>
<evidence type="ECO:0000313" key="1">
    <source>
        <dbReference type="EMBL" id="CAA9436576.1"/>
    </source>
</evidence>
<dbReference type="EMBL" id="CADCVA010000321">
    <property type="protein sequence ID" value="CAA9436576.1"/>
    <property type="molecule type" value="Genomic_DNA"/>
</dbReference>
<gene>
    <name evidence="1" type="ORF">AVDCRST_MAG82-2535</name>
</gene>
<organism evidence="1">
    <name type="scientific">uncultured Rubrobacteraceae bacterium</name>
    <dbReference type="NCBI Taxonomy" id="349277"/>
    <lineage>
        <taxon>Bacteria</taxon>
        <taxon>Bacillati</taxon>
        <taxon>Actinomycetota</taxon>
        <taxon>Rubrobacteria</taxon>
        <taxon>Rubrobacterales</taxon>
        <taxon>Rubrobacteraceae</taxon>
        <taxon>environmental samples</taxon>
    </lineage>
</organism>
<protein>
    <submittedName>
        <fullName evidence="1">Uncharacterized protein</fullName>
    </submittedName>
</protein>
<sequence length="52" mass="5469">EDPADGIPDAGVALRRTGLRRSLGVHGGLLDTRRWYSRRSGFGTCGDAVGGL</sequence>
<accession>A0A6J4QG11</accession>